<reference evidence="1" key="2">
    <citation type="journal article" date="2024" name="Plant">
        <title>Genomic evolution and insights into agronomic trait innovations of Sesamum species.</title>
        <authorList>
            <person name="Miao H."/>
            <person name="Wang L."/>
            <person name="Qu L."/>
            <person name="Liu H."/>
            <person name="Sun Y."/>
            <person name="Le M."/>
            <person name="Wang Q."/>
            <person name="Wei S."/>
            <person name="Zheng Y."/>
            <person name="Lin W."/>
            <person name="Duan Y."/>
            <person name="Cao H."/>
            <person name="Xiong S."/>
            <person name="Wang X."/>
            <person name="Wei L."/>
            <person name="Li C."/>
            <person name="Ma Q."/>
            <person name="Ju M."/>
            <person name="Zhao R."/>
            <person name="Li G."/>
            <person name="Mu C."/>
            <person name="Tian Q."/>
            <person name="Mei H."/>
            <person name="Zhang T."/>
            <person name="Gao T."/>
            <person name="Zhang H."/>
        </authorList>
    </citation>
    <scope>NUCLEOTIDE SEQUENCE</scope>
    <source>
        <strain evidence="1">3651</strain>
    </source>
</reference>
<dbReference type="EMBL" id="JACGWO010000001">
    <property type="protein sequence ID" value="KAK4437066.1"/>
    <property type="molecule type" value="Genomic_DNA"/>
</dbReference>
<sequence length="110" mass="11972">MPHKPSSPLRLELLTMVTLTPLKRWKSFMNNGGISLVMKTLVPSSSRLTTPTLKPASDHILMPFCLPQSEARHARRVLIAGNEGSVYLLSSAATRVFETLRDPSTSAAAA</sequence>
<reference evidence="1" key="1">
    <citation type="submission" date="2020-06" db="EMBL/GenBank/DDBJ databases">
        <authorList>
            <person name="Li T."/>
            <person name="Hu X."/>
            <person name="Zhang T."/>
            <person name="Song X."/>
            <person name="Zhang H."/>
            <person name="Dai N."/>
            <person name="Sheng W."/>
            <person name="Hou X."/>
            <person name="Wei L."/>
        </authorList>
    </citation>
    <scope>NUCLEOTIDE SEQUENCE</scope>
    <source>
        <strain evidence="1">3651</strain>
        <tissue evidence="1">Leaf</tissue>
    </source>
</reference>
<comment type="caution">
    <text evidence="1">The sequence shown here is derived from an EMBL/GenBank/DDBJ whole genome shotgun (WGS) entry which is preliminary data.</text>
</comment>
<organism evidence="1 2">
    <name type="scientific">Sesamum alatum</name>
    <dbReference type="NCBI Taxonomy" id="300844"/>
    <lineage>
        <taxon>Eukaryota</taxon>
        <taxon>Viridiplantae</taxon>
        <taxon>Streptophyta</taxon>
        <taxon>Embryophyta</taxon>
        <taxon>Tracheophyta</taxon>
        <taxon>Spermatophyta</taxon>
        <taxon>Magnoliopsida</taxon>
        <taxon>eudicotyledons</taxon>
        <taxon>Gunneridae</taxon>
        <taxon>Pentapetalae</taxon>
        <taxon>asterids</taxon>
        <taxon>lamiids</taxon>
        <taxon>Lamiales</taxon>
        <taxon>Pedaliaceae</taxon>
        <taxon>Sesamum</taxon>
    </lineage>
</organism>
<evidence type="ECO:0000313" key="2">
    <source>
        <dbReference type="Proteomes" id="UP001293254"/>
    </source>
</evidence>
<gene>
    <name evidence="1" type="ORF">Salat_0040500</name>
</gene>
<keyword evidence="2" id="KW-1185">Reference proteome</keyword>
<protein>
    <submittedName>
        <fullName evidence="1">Uncharacterized protein</fullName>
    </submittedName>
</protein>
<dbReference type="AlphaFoldDB" id="A0AAE1YVN4"/>
<accession>A0AAE1YVN4</accession>
<proteinExistence type="predicted"/>
<dbReference type="Proteomes" id="UP001293254">
    <property type="component" value="Unassembled WGS sequence"/>
</dbReference>
<evidence type="ECO:0000313" key="1">
    <source>
        <dbReference type="EMBL" id="KAK4437066.1"/>
    </source>
</evidence>
<name>A0AAE1YVN4_9LAMI</name>